<reference evidence="2 3" key="1">
    <citation type="submission" date="2017-11" db="EMBL/GenBank/DDBJ databases">
        <title>Comparitive Functional Genomics of Dry Heat Resistant strains isolated from the Viking Spacecraft.</title>
        <authorList>
            <person name="Seuylemezian A."/>
            <person name="Cooper K."/>
            <person name="Vaishampayan P."/>
        </authorList>
    </citation>
    <scope>NUCLEOTIDE SEQUENCE [LARGE SCALE GENOMIC DNA]</scope>
    <source>
        <strain evidence="2 3">V32-6</strain>
    </source>
</reference>
<accession>A0A2N5HJE1</accession>
<organism evidence="2 3">
    <name type="scientific">Neobacillus cucumis</name>
    <dbReference type="NCBI Taxonomy" id="1740721"/>
    <lineage>
        <taxon>Bacteria</taxon>
        <taxon>Bacillati</taxon>
        <taxon>Bacillota</taxon>
        <taxon>Bacilli</taxon>
        <taxon>Bacillales</taxon>
        <taxon>Bacillaceae</taxon>
        <taxon>Neobacillus</taxon>
    </lineage>
</organism>
<comment type="caution">
    <text evidence="2">The sequence shown here is derived from an EMBL/GenBank/DDBJ whole genome shotgun (WGS) entry which is preliminary data.</text>
</comment>
<keyword evidence="1" id="KW-0812">Transmembrane</keyword>
<keyword evidence="3" id="KW-1185">Reference proteome</keyword>
<feature type="transmembrane region" description="Helical" evidence="1">
    <location>
        <begin position="116"/>
        <end position="137"/>
    </location>
</feature>
<evidence type="ECO:0008006" key="4">
    <source>
        <dbReference type="Google" id="ProtNLM"/>
    </source>
</evidence>
<dbReference type="OrthoDB" id="1955013at2"/>
<evidence type="ECO:0000313" key="2">
    <source>
        <dbReference type="EMBL" id="PLS05646.1"/>
    </source>
</evidence>
<protein>
    <recommendedName>
        <fullName evidence="4">Zinc-finger domain-containing protein</fullName>
    </recommendedName>
</protein>
<dbReference type="AlphaFoldDB" id="A0A2N5HJE1"/>
<dbReference type="EMBL" id="PGVE01000040">
    <property type="protein sequence ID" value="PLS05646.1"/>
    <property type="molecule type" value="Genomic_DNA"/>
</dbReference>
<keyword evidence="1" id="KW-0472">Membrane</keyword>
<keyword evidence="1" id="KW-1133">Transmembrane helix</keyword>
<name>A0A2N5HJE1_9BACI</name>
<sequence>MRHYSYEDWQQYVKGELNVPLREELEDHLYTCDQCLEIYLQAVTENETSLPVLPDEYNFTDHVMERVPFNNKIVSNVEIVPSVPVTESADDIVEMVDSVPVTADADKKPLYQRAGFHYLLAAAATLLLMFSGAFQSLASYASGMEKPIIQEKKPKPSVTEGVINKTFAWMDSLEKKEANKK</sequence>
<dbReference type="Proteomes" id="UP000234950">
    <property type="component" value="Unassembled WGS sequence"/>
</dbReference>
<evidence type="ECO:0000313" key="3">
    <source>
        <dbReference type="Proteomes" id="UP000234950"/>
    </source>
</evidence>
<proteinExistence type="predicted"/>
<gene>
    <name evidence="2" type="ORF">CVD27_09805</name>
</gene>
<evidence type="ECO:0000256" key="1">
    <source>
        <dbReference type="SAM" id="Phobius"/>
    </source>
</evidence>